<feature type="compositionally biased region" description="Low complexity" evidence="10">
    <location>
        <begin position="827"/>
        <end position="836"/>
    </location>
</feature>
<dbReference type="STRING" id="701091.M2UKI9"/>
<feature type="compositionally biased region" description="Basic residues" evidence="10">
    <location>
        <begin position="189"/>
        <end position="200"/>
    </location>
</feature>
<evidence type="ECO:0000256" key="3">
    <source>
        <dbReference type="ARBA" id="ARBA00022553"/>
    </source>
</evidence>
<dbReference type="EMBL" id="KB445580">
    <property type="protein sequence ID" value="EMD88452.1"/>
    <property type="molecule type" value="Genomic_DNA"/>
</dbReference>
<reference evidence="11 12" key="1">
    <citation type="journal article" date="2012" name="PLoS Pathog.">
        <title>Diverse lifestyles and strategies of plant pathogenesis encoded in the genomes of eighteen Dothideomycetes fungi.</title>
        <authorList>
            <person name="Ohm R.A."/>
            <person name="Feau N."/>
            <person name="Henrissat B."/>
            <person name="Schoch C.L."/>
            <person name="Horwitz B.A."/>
            <person name="Barry K.W."/>
            <person name="Condon B.J."/>
            <person name="Copeland A.C."/>
            <person name="Dhillon B."/>
            <person name="Glaser F."/>
            <person name="Hesse C.N."/>
            <person name="Kosti I."/>
            <person name="LaButti K."/>
            <person name="Lindquist E.A."/>
            <person name="Lucas S."/>
            <person name="Salamov A.A."/>
            <person name="Bradshaw R.E."/>
            <person name="Ciuffetti L."/>
            <person name="Hamelin R.C."/>
            <person name="Kema G.H.J."/>
            <person name="Lawrence C."/>
            <person name="Scott J.A."/>
            <person name="Spatafora J.W."/>
            <person name="Turgeon B.G."/>
            <person name="de Wit P.J.G.M."/>
            <person name="Zhong S."/>
            <person name="Goodwin S.B."/>
            <person name="Grigoriev I.V."/>
        </authorList>
    </citation>
    <scope>NUCLEOTIDE SEQUENCE [LARGE SCALE GENOMIC DNA]</scope>
    <source>
        <strain evidence="12">C5 / ATCC 48332 / race O</strain>
    </source>
</reference>
<organism evidence="11 12">
    <name type="scientific">Cochliobolus heterostrophus (strain C5 / ATCC 48332 / race O)</name>
    <name type="common">Southern corn leaf blight fungus</name>
    <name type="synonym">Bipolaris maydis</name>
    <dbReference type="NCBI Taxonomy" id="701091"/>
    <lineage>
        <taxon>Eukaryota</taxon>
        <taxon>Fungi</taxon>
        <taxon>Dikarya</taxon>
        <taxon>Ascomycota</taxon>
        <taxon>Pezizomycotina</taxon>
        <taxon>Dothideomycetes</taxon>
        <taxon>Pleosporomycetidae</taxon>
        <taxon>Pleosporales</taxon>
        <taxon>Pleosporineae</taxon>
        <taxon>Pleosporaceae</taxon>
        <taxon>Bipolaris</taxon>
    </lineage>
</organism>
<feature type="region of interest" description="Disordered" evidence="10">
    <location>
        <begin position="827"/>
        <end position="846"/>
    </location>
</feature>
<comment type="function">
    <text evidence="9">Regulatory subunit of the SLX1-SLX4 structure-specific endonuclease that resolves DNA secondary structures generated during DNA repair and recombination. Has endonuclease activity towards branched DNA substrates, introducing single-strand cuts in duplex DNA close to junctions with ss-DNA.</text>
</comment>
<evidence type="ECO:0000256" key="10">
    <source>
        <dbReference type="SAM" id="MobiDB-lite"/>
    </source>
</evidence>
<evidence type="ECO:0000313" key="12">
    <source>
        <dbReference type="Proteomes" id="UP000016936"/>
    </source>
</evidence>
<name>M2UKI9_COCH5</name>
<comment type="PTM">
    <text evidence="9">Phosphorylated in response to DNA damage.</text>
</comment>
<dbReference type="OrthoDB" id="5349119at2759"/>
<dbReference type="GO" id="GO:0006260">
    <property type="term" value="P:DNA replication"/>
    <property type="evidence" value="ECO:0007669"/>
    <property type="project" value="InterPro"/>
</dbReference>
<dbReference type="GO" id="GO:0006281">
    <property type="term" value="P:DNA repair"/>
    <property type="evidence" value="ECO:0007669"/>
    <property type="project" value="UniProtKB-UniRule"/>
</dbReference>
<dbReference type="InterPro" id="IPR027784">
    <property type="entry name" value="Slx4_ascomycetes"/>
</dbReference>
<feature type="region of interest" description="Disordered" evidence="10">
    <location>
        <begin position="14"/>
        <end position="60"/>
    </location>
</feature>
<evidence type="ECO:0000256" key="1">
    <source>
        <dbReference type="ARBA" id="ARBA00004123"/>
    </source>
</evidence>
<keyword evidence="12" id="KW-1185">Reference proteome</keyword>
<keyword evidence="4 9" id="KW-0227">DNA damage</keyword>
<comment type="similarity">
    <text evidence="2 9">Belongs to the SLX4 family.</text>
</comment>
<feature type="compositionally biased region" description="Basic residues" evidence="10">
    <location>
        <begin position="213"/>
        <end position="226"/>
    </location>
</feature>
<keyword evidence="7 9" id="KW-0539">Nucleus</keyword>
<dbReference type="Pfam" id="PF09494">
    <property type="entry name" value="Slx4"/>
    <property type="match status" value="1"/>
</dbReference>
<dbReference type="GO" id="GO:0017108">
    <property type="term" value="F:5'-flap endonuclease activity"/>
    <property type="evidence" value="ECO:0007669"/>
    <property type="project" value="InterPro"/>
</dbReference>
<accession>M2UKI9</accession>
<feature type="compositionally biased region" description="Low complexity" evidence="10">
    <location>
        <begin position="747"/>
        <end position="757"/>
    </location>
</feature>
<dbReference type="GO" id="GO:0033557">
    <property type="term" value="C:Slx1-Slx4 complex"/>
    <property type="evidence" value="ECO:0007669"/>
    <property type="project" value="UniProtKB-UniRule"/>
</dbReference>
<evidence type="ECO:0000313" key="11">
    <source>
        <dbReference type="EMBL" id="EMD88452.1"/>
    </source>
</evidence>
<comment type="subunit">
    <text evidence="9">Forms a heterodimer with SLX1.</text>
</comment>
<evidence type="ECO:0000256" key="6">
    <source>
        <dbReference type="ARBA" id="ARBA00023204"/>
    </source>
</evidence>
<feature type="region of interest" description="Disordered" evidence="10">
    <location>
        <begin position="708"/>
        <end position="788"/>
    </location>
</feature>
<evidence type="ECO:0000256" key="5">
    <source>
        <dbReference type="ARBA" id="ARBA00023172"/>
    </source>
</evidence>
<feature type="compositionally biased region" description="Polar residues" evidence="10">
    <location>
        <begin position="319"/>
        <end position="333"/>
    </location>
</feature>
<feature type="compositionally biased region" description="Polar residues" evidence="10">
    <location>
        <begin position="254"/>
        <end position="263"/>
    </location>
</feature>
<feature type="region of interest" description="Disordered" evidence="10">
    <location>
        <begin position="613"/>
        <end position="662"/>
    </location>
</feature>
<evidence type="ECO:0000256" key="4">
    <source>
        <dbReference type="ARBA" id="ARBA00022763"/>
    </source>
</evidence>
<keyword evidence="3 9" id="KW-0597">Phosphoprotein</keyword>
<feature type="compositionally biased region" description="Basic and acidic residues" evidence="10">
    <location>
        <begin position="141"/>
        <end position="156"/>
    </location>
</feature>
<comment type="subcellular location">
    <subcellularLocation>
        <location evidence="1 9">Nucleus</location>
    </subcellularLocation>
</comment>
<proteinExistence type="inferred from homology"/>
<dbReference type="OMA" id="SICCLWK"/>
<evidence type="ECO:0000256" key="9">
    <source>
        <dbReference type="HAMAP-Rule" id="MF_03110"/>
    </source>
</evidence>
<feature type="compositionally biased region" description="Polar residues" evidence="10">
    <location>
        <begin position="172"/>
        <end position="182"/>
    </location>
</feature>
<dbReference type="HOGENOM" id="CLU_302495_0_0_1"/>
<evidence type="ECO:0000256" key="8">
    <source>
        <dbReference type="ARBA" id="ARBA00029496"/>
    </source>
</evidence>
<feature type="region of interest" description="Disordered" evidence="10">
    <location>
        <begin position="109"/>
        <end position="333"/>
    </location>
</feature>
<dbReference type="AlphaFoldDB" id="M2UKI9"/>
<dbReference type="InterPro" id="IPR018574">
    <property type="entry name" value="Structure-sp_endonuc_su_Slx4"/>
</dbReference>
<evidence type="ECO:0000256" key="7">
    <source>
        <dbReference type="ARBA" id="ARBA00023242"/>
    </source>
</evidence>
<feature type="region of interest" description="Disordered" evidence="10">
    <location>
        <begin position="381"/>
        <end position="495"/>
    </location>
</feature>
<dbReference type="HAMAP" id="MF_03110">
    <property type="entry name" value="Endonuc_su_Slx4"/>
    <property type="match status" value="1"/>
</dbReference>
<keyword evidence="5 9" id="KW-0233">DNA recombination</keyword>
<dbReference type="Proteomes" id="UP000016936">
    <property type="component" value="Unassembled WGS sequence"/>
</dbReference>
<dbReference type="GO" id="GO:0006310">
    <property type="term" value="P:DNA recombination"/>
    <property type="evidence" value="ECO:0007669"/>
    <property type="project" value="UniProtKB-UniRule"/>
</dbReference>
<feature type="compositionally biased region" description="Polar residues" evidence="10">
    <location>
        <begin position="14"/>
        <end position="24"/>
    </location>
</feature>
<dbReference type="eggNOG" id="ENOG502S832">
    <property type="taxonomic scope" value="Eukaryota"/>
</dbReference>
<feature type="compositionally biased region" description="Polar residues" evidence="10">
    <location>
        <begin position="46"/>
        <end position="57"/>
    </location>
</feature>
<evidence type="ECO:0000256" key="2">
    <source>
        <dbReference type="ARBA" id="ARBA00006661"/>
    </source>
</evidence>
<keyword evidence="6 9" id="KW-0234">DNA repair</keyword>
<sequence>MVGSTYDVVILSSSPPAISPQRNAPSRRVAVPASSPLVLSRPASPLRSTTGASTTNPRAVPIPEGAIRGFATVGNLVRSEHFTSRLDDDFTAIQEARLQRDTVDVIENIEKPRKRSAKKSIAATDESEKPKPKSRARKQKSKSDKEIPDSDDELRRPQRPTKSPFFNEEPSESATKPPSETTDAPKLTKAGKPRKPRAKKQKAEEEVVEPVVKPKRTRAAKPKKTAVKSGNEQSDDVSVVSAHFQTGVDKDDGSTSVSAQKSVEINDRSDGHPASIWDIPDSPRSKKVASLKQRPPNSVAEPLELEQALVRRQDWTLPRDTTTTSPNVDSTGKENISLAQNAEDDFTNLLSNFAYAQSPSAQTTTKAGCLAGEVMTTTKRRRIELVEIPGNQTNSRDSSPEKGKAPKKKPRTITDLVTGQYGQKDKESDPNNVLGNFFEPRTSTTVPLNDMDAPDTNSPQKKSSRKRKSPKAPAEKGESKAKSKSKRVSAKSTTKPKLVAEKLLSPAAAISRLDQQDVLFGTSSQLALDESPTMIRQIQFAIKESEQDAEKPDNCSFVAPSAWSRLTKVKGQKALWAISARDDDGCMLEHMHDVRIPEPDRTQDIPLLMDVTHEKPDGARNDPVSPSSFIDIDDIPQDPPPPITISSDIPTPPSHPSNLPQLQDSRAENFHTSELDFKDINTFESEPPPSNQDAESQHTFVDIDEFDLPPSAQLQYSPTTKLKPPVSASRTGDGSPKKRGRKPKLQSTVSKVSTSSTPILKPLSSKPRAKPKEKSAVPSTPPREPSRFIDIDEILDSEDDTLEALSPTPPRVYKHIDPEPLPLISFSPTTSPSKTTAGASIKSKQSSLSDASLTPVHCISTKLLEWIHIKSDVFTQITTHIRSLPPTRDPTKPTWHERILMYDPIVLEEFTGYLNTSTSIRVFKKATQKQVKAWNQQRKVDGEPILVAKKGGEEEDVLAVTKELETQMVQSWCESLSICCVWGEGRGKSGYNLANIGTIPNQPF</sequence>
<protein>
    <recommendedName>
        <fullName evidence="8 9">Structure-specific endonuclease subunit SLX4</fullName>
    </recommendedName>
</protein>
<reference evidence="12" key="2">
    <citation type="journal article" date="2013" name="PLoS Genet.">
        <title>Comparative genome structure, secondary metabolite, and effector coding capacity across Cochliobolus pathogens.</title>
        <authorList>
            <person name="Condon B.J."/>
            <person name="Leng Y."/>
            <person name="Wu D."/>
            <person name="Bushley K.E."/>
            <person name="Ohm R.A."/>
            <person name="Otillar R."/>
            <person name="Martin J."/>
            <person name="Schackwitz W."/>
            <person name="Grimwood J."/>
            <person name="MohdZainudin N."/>
            <person name="Xue C."/>
            <person name="Wang R."/>
            <person name="Manning V.A."/>
            <person name="Dhillon B."/>
            <person name="Tu Z.J."/>
            <person name="Steffenson B.J."/>
            <person name="Salamov A."/>
            <person name="Sun H."/>
            <person name="Lowry S."/>
            <person name="LaButti K."/>
            <person name="Han J."/>
            <person name="Copeland A."/>
            <person name="Lindquist E."/>
            <person name="Barry K."/>
            <person name="Schmutz J."/>
            <person name="Baker S.E."/>
            <person name="Ciuffetti L.M."/>
            <person name="Grigoriev I.V."/>
            <person name="Zhong S."/>
            <person name="Turgeon B.G."/>
        </authorList>
    </citation>
    <scope>NUCLEOTIDE SEQUENCE [LARGE SCALE GENOMIC DNA]</scope>
    <source>
        <strain evidence="12">C5 / ATCC 48332 / race O</strain>
    </source>
</reference>
<gene>
    <name evidence="9" type="primary">SLX4</name>
    <name evidence="11" type="ORF">COCHEDRAFT_1196462</name>
</gene>